<reference evidence="5 7" key="1">
    <citation type="submission" date="2020-01" db="EMBL/GenBank/DDBJ databases">
        <title>the WGS Modestobacter muralis CPCC 204518.</title>
        <authorList>
            <person name="Jiang Z."/>
        </authorList>
    </citation>
    <scope>NUCLEOTIDE SEQUENCE [LARGE SCALE GENOMIC DNA]</scope>
    <source>
        <strain evidence="5 7">DSM 100205</strain>
    </source>
</reference>
<dbReference type="SUPFAM" id="SSF54197">
    <property type="entry name" value="HIT-like"/>
    <property type="match status" value="1"/>
</dbReference>
<evidence type="ECO:0000313" key="8">
    <source>
        <dbReference type="Proteomes" id="UP000471152"/>
    </source>
</evidence>
<dbReference type="Gene3D" id="3.30.428.10">
    <property type="entry name" value="HIT-like"/>
    <property type="match status" value="1"/>
</dbReference>
<dbReference type="PANTHER" id="PTHR23089">
    <property type="entry name" value="HISTIDINE TRIAD HIT PROTEIN"/>
    <property type="match status" value="1"/>
</dbReference>
<feature type="domain" description="HIT" evidence="4">
    <location>
        <begin position="9"/>
        <end position="123"/>
    </location>
</feature>
<dbReference type="PROSITE" id="PS51084">
    <property type="entry name" value="HIT_2"/>
    <property type="match status" value="1"/>
</dbReference>
<dbReference type="Pfam" id="PF01230">
    <property type="entry name" value="HIT"/>
    <property type="match status" value="1"/>
</dbReference>
<dbReference type="InterPro" id="IPR001310">
    <property type="entry name" value="Histidine_triad_HIT"/>
</dbReference>
<dbReference type="InterPro" id="IPR019808">
    <property type="entry name" value="Histidine_triad_CS"/>
</dbReference>
<feature type="active site" description="Tele-AMP-histidine intermediate" evidence="1">
    <location>
        <position position="109"/>
    </location>
</feature>
<dbReference type="PROSITE" id="PS00892">
    <property type="entry name" value="HIT_1"/>
    <property type="match status" value="1"/>
</dbReference>
<dbReference type="RefSeq" id="WP_163610693.1">
    <property type="nucleotide sequence ID" value="NZ_JAAGWB010000017.1"/>
</dbReference>
<accession>A0A6P0EWE2</accession>
<evidence type="ECO:0000313" key="6">
    <source>
        <dbReference type="EMBL" id="NEN51002.1"/>
    </source>
</evidence>
<organism evidence="5 7">
    <name type="scientific">Modestobacter muralis</name>
    <dbReference type="NCBI Taxonomy" id="1608614"/>
    <lineage>
        <taxon>Bacteria</taxon>
        <taxon>Bacillati</taxon>
        <taxon>Actinomycetota</taxon>
        <taxon>Actinomycetes</taxon>
        <taxon>Geodermatophilales</taxon>
        <taxon>Geodermatophilaceae</taxon>
        <taxon>Modestobacter</taxon>
    </lineage>
</organism>
<dbReference type="EMBL" id="JAAGWB010000017">
    <property type="protein sequence ID" value="NEN51002.1"/>
    <property type="molecule type" value="Genomic_DNA"/>
</dbReference>
<dbReference type="EMBL" id="JAAGWH010000017">
    <property type="protein sequence ID" value="NEK94234.1"/>
    <property type="molecule type" value="Genomic_DNA"/>
</dbReference>
<evidence type="ECO:0000313" key="5">
    <source>
        <dbReference type="EMBL" id="NEK94234.1"/>
    </source>
</evidence>
<dbReference type="Proteomes" id="UP000468828">
    <property type="component" value="Unassembled WGS sequence"/>
</dbReference>
<proteinExistence type="predicted"/>
<evidence type="ECO:0000259" key="4">
    <source>
        <dbReference type="PROSITE" id="PS51084"/>
    </source>
</evidence>
<feature type="short sequence motif" description="Histidine triad motif" evidence="2 3">
    <location>
        <begin position="107"/>
        <end position="111"/>
    </location>
</feature>
<keyword evidence="7" id="KW-1185">Reference proteome</keyword>
<protein>
    <submittedName>
        <fullName evidence="5">HIT domain-containing protein</fullName>
    </submittedName>
</protein>
<dbReference type="PRINTS" id="PR00332">
    <property type="entry name" value="HISTRIAD"/>
</dbReference>
<gene>
    <name evidence="6" type="ORF">G3R41_08615</name>
    <name evidence="5" type="ORF">GCU67_08610</name>
</gene>
<evidence type="ECO:0000256" key="2">
    <source>
        <dbReference type="PIRSR" id="PIRSR601310-3"/>
    </source>
</evidence>
<dbReference type="InterPro" id="IPR036265">
    <property type="entry name" value="HIT-like_sf"/>
</dbReference>
<reference evidence="6 8" key="2">
    <citation type="submission" date="2020-02" db="EMBL/GenBank/DDBJ databases">
        <title>The WGS of Modestobacter muralis DSM 100205.</title>
        <authorList>
            <person name="Jiang Z."/>
        </authorList>
    </citation>
    <scope>NUCLEOTIDE SEQUENCE [LARGE SCALE GENOMIC DNA]</scope>
    <source>
        <strain evidence="6 8">DSM 100205</strain>
    </source>
</reference>
<comment type="caution">
    <text evidence="5">The sequence shown here is derived from an EMBL/GenBank/DDBJ whole genome shotgun (WGS) entry which is preliminary data.</text>
</comment>
<name>A0A6P0EWE2_9ACTN</name>
<dbReference type="AlphaFoldDB" id="A0A6P0EWE2"/>
<sequence length="123" mass="12487">MTEAAPDCVFCRMVAGEITPDVVAETATTLAFRDLDPQAPTHVLVVPKTHHATIGALAAADPVLAAELLAAAQAVAVQEGLATEAGPEPGWRLVANSGPGAGQTVHHVHLHVLGGRGLGWPPG</sequence>
<dbReference type="GO" id="GO:0003824">
    <property type="term" value="F:catalytic activity"/>
    <property type="evidence" value="ECO:0007669"/>
    <property type="project" value="InterPro"/>
</dbReference>
<dbReference type="InterPro" id="IPR011146">
    <property type="entry name" value="HIT-like"/>
</dbReference>
<dbReference type="Proteomes" id="UP000471152">
    <property type="component" value="Unassembled WGS sequence"/>
</dbReference>
<evidence type="ECO:0000256" key="1">
    <source>
        <dbReference type="PIRSR" id="PIRSR601310-1"/>
    </source>
</evidence>
<evidence type="ECO:0000256" key="3">
    <source>
        <dbReference type="PROSITE-ProRule" id="PRU00464"/>
    </source>
</evidence>
<evidence type="ECO:0000313" key="7">
    <source>
        <dbReference type="Proteomes" id="UP000468828"/>
    </source>
</evidence>